<evidence type="ECO:0000313" key="1">
    <source>
        <dbReference type="EMBL" id="KAF9443567.1"/>
    </source>
</evidence>
<reference evidence="1" key="1">
    <citation type="submission" date="2020-11" db="EMBL/GenBank/DDBJ databases">
        <authorList>
            <consortium name="DOE Joint Genome Institute"/>
            <person name="Ahrendt S."/>
            <person name="Riley R."/>
            <person name="Andreopoulos W."/>
            <person name="Labutti K."/>
            <person name="Pangilinan J."/>
            <person name="Ruiz-Duenas F.J."/>
            <person name="Barrasa J.M."/>
            <person name="Sanchez-Garcia M."/>
            <person name="Camarero S."/>
            <person name="Miyauchi S."/>
            <person name="Serrano A."/>
            <person name="Linde D."/>
            <person name="Babiker R."/>
            <person name="Drula E."/>
            <person name="Ayuso-Fernandez I."/>
            <person name="Pacheco R."/>
            <person name="Padilla G."/>
            <person name="Ferreira P."/>
            <person name="Barriuso J."/>
            <person name="Kellner H."/>
            <person name="Castanera R."/>
            <person name="Alfaro M."/>
            <person name="Ramirez L."/>
            <person name="Pisabarro A.G."/>
            <person name="Kuo A."/>
            <person name="Tritt A."/>
            <person name="Lipzen A."/>
            <person name="He G."/>
            <person name="Yan M."/>
            <person name="Ng V."/>
            <person name="Cullen D."/>
            <person name="Martin F."/>
            <person name="Rosso M.-N."/>
            <person name="Henrissat B."/>
            <person name="Hibbett D."/>
            <person name="Martinez A.T."/>
            <person name="Grigoriev I.V."/>
        </authorList>
    </citation>
    <scope>NUCLEOTIDE SEQUENCE</scope>
    <source>
        <strain evidence="1">MF-IS2</strain>
    </source>
</reference>
<protein>
    <submittedName>
        <fullName evidence="1">Uncharacterized protein</fullName>
    </submittedName>
</protein>
<organism evidence="1 2">
    <name type="scientific">Macrolepiota fuliginosa MF-IS2</name>
    <dbReference type="NCBI Taxonomy" id="1400762"/>
    <lineage>
        <taxon>Eukaryota</taxon>
        <taxon>Fungi</taxon>
        <taxon>Dikarya</taxon>
        <taxon>Basidiomycota</taxon>
        <taxon>Agaricomycotina</taxon>
        <taxon>Agaricomycetes</taxon>
        <taxon>Agaricomycetidae</taxon>
        <taxon>Agaricales</taxon>
        <taxon>Agaricineae</taxon>
        <taxon>Agaricaceae</taxon>
        <taxon>Macrolepiota</taxon>
    </lineage>
</organism>
<dbReference type="EMBL" id="MU151459">
    <property type="protein sequence ID" value="KAF9443567.1"/>
    <property type="molecule type" value="Genomic_DNA"/>
</dbReference>
<comment type="caution">
    <text evidence="1">The sequence shown here is derived from an EMBL/GenBank/DDBJ whole genome shotgun (WGS) entry which is preliminary data.</text>
</comment>
<evidence type="ECO:0000313" key="2">
    <source>
        <dbReference type="Proteomes" id="UP000807342"/>
    </source>
</evidence>
<accession>A0A9P5X379</accession>
<sequence>MIGLVWEDIGVLPHLRELEVAVTHITYDRVTKETPLLDATIRMLESRRRRRDSLLVKFSLAVTKSAITNVWQRHHQGSFSRLVRDGLHVNITQYMGDRVLRDVPIQPGGRR</sequence>
<name>A0A9P5X379_9AGAR</name>
<dbReference type="AlphaFoldDB" id="A0A9P5X379"/>
<keyword evidence="2" id="KW-1185">Reference proteome</keyword>
<proteinExistence type="predicted"/>
<dbReference type="Proteomes" id="UP000807342">
    <property type="component" value="Unassembled WGS sequence"/>
</dbReference>
<gene>
    <name evidence="1" type="ORF">P691DRAFT_808748</name>
</gene>